<dbReference type="SUPFAM" id="SSF51735">
    <property type="entry name" value="NAD(P)-binding Rossmann-fold domains"/>
    <property type="match status" value="1"/>
</dbReference>
<organism evidence="4 5">
    <name type="scientific">Oribacterium parvum</name>
    <dbReference type="NCBI Taxonomy" id="1501329"/>
    <lineage>
        <taxon>Bacteria</taxon>
        <taxon>Bacillati</taxon>
        <taxon>Bacillota</taxon>
        <taxon>Clostridia</taxon>
        <taxon>Lachnospirales</taxon>
        <taxon>Lachnospiraceae</taxon>
        <taxon>Oribacterium</taxon>
    </lineage>
</organism>
<evidence type="ECO:0000313" key="4">
    <source>
        <dbReference type="EMBL" id="MBF1284413.1"/>
    </source>
</evidence>
<dbReference type="InterPro" id="IPR050259">
    <property type="entry name" value="SDR"/>
</dbReference>
<dbReference type="InterPro" id="IPR002347">
    <property type="entry name" value="SDR_fam"/>
</dbReference>
<accession>A0A930DT94</accession>
<evidence type="ECO:0000256" key="1">
    <source>
        <dbReference type="ARBA" id="ARBA00006484"/>
    </source>
</evidence>
<keyword evidence="2" id="KW-0753">Steroid metabolism</keyword>
<proteinExistence type="inferred from homology"/>
<dbReference type="PANTHER" id="PTHR42879:SF2">
    <property type="entry name" value="3-OXOACYL-[ACYL-CARRIER-PROTEIN] REDUCTASE FABG"/>
    <property type="match status" value="1"/>
</dbReference>
<gene>
    <name evidence="4" type="ORF">HXM93_07800</name>
</gene>
<evidence type="ECO:0000313" key="5">
    <source>
        <dbReference type="Proteomes" id="UP000709351"/>
    </source>
</evidence>
<dbReference type="InterPro" id="IPR036291">
    <property type="entry name" value="NAD(P)-bd_dom_sf"/>
</dbReference>
<evidence type="ECO:0000256" key="3">
    <source>
        <dbReference type="RuleBase" id="RU000363"/>
    </source>
</evidence>
<dbReference type="GO" id="GO:0008202">
    <property type="term" value="P:steroid metabolic process"/>
    <property type="evidence" value="ECO:0007669"/>
    <property type="project" value="UniProtKB-KW"/>
</dbReference>
<sequence length="277" mass="31233">MTEKKESVENRVALVTGASGGIGYAISEKLCEMGYQVYGIGRDFEKLSEEQETQLSKEQASKLFDEQAEKQANNKPEDGPSNKMELPFIPVKLDLRDNQAVRDFCRSFQEKKPELLIHSAGVAYYGFHESLNQEKISEMMKVNLEAPLFLSQFFLRDIKEKRGHIFFISSVTALHENSYGAVYGATKAGLLSFARSLFAENRKSGLKVHSILPDMTDTDLYRNADFTIGENRASYLLPSDVASAVETILRQREGVVLGEVHLRPQLFQVTRKPADKR</sequence>
<protein>
    <submittedName>
        <fullName evidence="4">SDR family oxidoreductase</fullName>
    </submittedName>
</protein>
<reference evidence="4" key="1">
    <citation type="submission" date="2020-04" db="EMBL/GenBank/DDBJ databases">
        <title>Deep metagenomics examines the oral microbiome during advanced dental caries in children, revealing novel taxa and co-occurrences with host molecules.</title>
        <authorList>
            <person name="Baker J.L."/>
            <person name="Morton J.T."/>
            <person name="Dinis M."/>
            <person name="Alvarez R."/>
            <person name="Tran N.C."/>
            <person name="Knight R."/>
            <person name="Edlund A."/>
        </authorList>
    </citation>
    <scope>NUCLEOTIDE SEQUENCE</scope>
    <source>
        <strain evidence="4">JCVI_24_bin.2</strain>
    </source>
</reference>
<dbReference type="PRINTS" id="PR00080">
    <property type="entry name" value="SDRFAMILY"/>
</dbReference>
<keyword evidence="2" id="KW-0443">Lipid metabolism</keyword>
<name>A0A930DT94_9FIRM</name>
<dbReference type="AlphaFoldDB" id="A0A930DT94"/>
<dbReference type="Gene3D" id="3.40.50.720">
    <property type="entry name" value="NAD(P)-binding Rossmann-like Domain"/>
    <property type="match status" value="1"/>
</dbReference>
<dbReference type="Proteomes" id="UP000709351">
    <property type="component" value="Unassembled WGS sequence"/>
</dbReference>
<comment type="caution">
    <text evidence="4">The sequence shown here is derived from an EMBL/GenBank/DDBJ whole genome shotgun (WGS) entry which is preliminary data.</text>
</comment>
<comment type="similarity">
    <text evidence="1 3">Belongs to the short-chain dehydrogenases/reductases (SDR) family.</text>
</comment>
<dbReference type="CDD" id="cd05233">
    <property type="entry name" value="SDR_c"/>
    <property type="match status" value="1"/>
</dbReference>
<dbReference type="EMBL" id="JABZRD010000508">
    <property type="protein sequence ID" value="MBF1284413.1"/>
    <property type="molecule type" value="Genomic_DNA"/>
</dbReference>
<dbReference type="Pfam" id="PF00106">
    <property type="entry name" value="adh_short"/>
    <property type="match status" value="2"/>
</dbReference>
<evidence type="ECO:0000256" key="2">
    <source>
        <dbReference type="ARBA" id="ARBA00023221"/>
    </source>
</evidence>
<dbReference type="PRINTS" id="PR00081">
    <property type="entry name" value="GDHRDH"/>
</dbReference>
<dbReference type="PANTHER" id="PTHR42879">
    <property type="entry name" value="3-OXOACYL-(ACYL-CARRIER-PROTEIN) REDUCTASE"/>
    <property type="match status" value="1"/>
</dbReference>